<evidence type="ECO:0000313" key="2">
    <source>
        <dbReference type="EMBL" id="SMP76255.1"/>
    </source>
</evidence>
<dbReference type="Gene3D" id="3.40.190.150">
    <property type="entry name" value="Bordetella uptake gene, domain 1"/>
    <property type="match status" value="1"/>
</dbReference>
<gene>
    <name evidence="2" type="ORF">SAMN06295970_1247</name>
</gene>
<dbReference type="PANTHER" id="PTHR42928">
    <property type="entry name" value="TRICARBOXYLATE-BINDING PROTEIN"/>
    <property type="match status" value="1"/>
</dbReference>
<comment type="similarity">
    <text evidence="1">Belongs to the UPF0065 (bug) family.</text>
</comment>
<sequence length="183" mass="18932">MVDNRPGADGNLGVNIVAKSPADGYTLGFATNGPLAVNVTLFSKMPYDPATDLTPISHLAFGPNILAVNPSLGVKDLDGLIRLFKANPGKYVISSGGNGTTQHLAVEMLKKAAHVEITHVPYEGGGPALIDIVGNQVPITFCSVPACMPHICAASLIPLAVTSPQRSPALRDVPTIAEKGFPG</sequence>
<keyword evidence="3" id="KW-1185">Reference proteome</keyword>
<dbReference type="InterPro" id="IPR005064">
    <property type="entry name" value="BUG"/>
</dbReference>
<dbReference type="InterPro" id="IPR042100">
    <property type="entry name" value="Bug_dom1"/>
</dbReference>
<dbReference type="Pfam" id="PF03401">
    <property type="entry name" value="TctC"/>
    <property type="match status" value="1"/>
</dbReference>
<accession>A0ABY1QQV8</accession>
<proteinExistence type="inferred from homology"/>
<organism evidence="2 3">
    <name type="scientific">Noviherbaspirillum suwonense</name>
    <dbReference type="NCBI Taxonomy" id="1224511"/>
    <lineage>
        <taxon>Bacteria</taxon>
        <taxon>Pseudomonadati</taxon>
        <taxon>Pseudomonadota</taxon>
        <taxon>Betaproteobacteria</taxon>
        <taxon>Burkholderiales</taxon>
        <taxon>Oxalobacteraceae</taxon>
        <taxon>Noviherbaspirillum</taxon>
    </lineage>
</organism>
<dbReference type="PANTHER" id="PTHR42928:SF5">
    <property type="entry name" value="BLR1237 PROTEIN"/>
    <property type="match status" value="1"/>
</dbReference>
<dbReference type="SUPFAM" id="SSF53850">
    <property type="entry name" value="Periplasmic binding protein-like II"/>
    <property type="match status" value="1"/>
</dbReference>
<dbReference type="EMBL" id="FXUL01000024">
    <property type="protein sequence ID" value="SMP76255.1"/>
    <property type="molecule type" value="Genomic_DNA"/>
</dbReference>
<protein>
    <submittedName>
        <fullName evidence="2">Tripartite tricarboxylate transporter family receptor</fullName>
    </submittedName>
</protein>
<reference evidence="2 3" key="1">
    <citation type="submission" date="2017-05" db="EMBL/GenBank/DDBJ databases">
        <authorList>
            <person name="Varghese N."/>
            <person name="Submissions S."/>
        </authorList>
    </citation>
    <scope>NUCLEOTIDE SEQUENCE [LARGE SCALE GENOMIC DNA]</scope>
    <source>
        <strain evidence="2 3">DSM 26001</strain>
    </source>
</reference>
<evidence type="ECO:0000313" key="3">
    <source>
        <dbReference type="Proteomes" id="UP001158049"/>
    </source>
</evidence>
<comment type="caution">
    <text evidence="2">The sequence shown here is derived from an EMBL/GenBank/DDBJ whole genome shotgun (WGS) entry which is preliminary data.</text>
</comment>
<dbReference type="Gene3D" id="3.40.190.10">
    <property type="entry name" value="Periplasmic binding protein-like II"/>
    <property type="match status" value="1"/>
</dbReference>
<dbReference type="Proteomes" id="UP001158049">
    <property type="component" value="Unassembled WGS sequence"/>
</dbReference>
<evidence type="ECO:0000256" key="1">
    <source>
        <dbReference type="ARBA" id="ARBA00006987"/>
    </source>
</evidence>
<keyword evidence="2" id="KW-0675">Receptor</keyword>
<name>A0ABY1QQV8_9BURK</name>